<comment type="caution">
    <text evidence="2">The sequence shown here is derived from an EMBL/GenBank/DDBJ whole genome shotgun (WGS) entry which is preliminary data.</text>
</comment>
<dbReference type="AlphaFoldDB" id="A0A699VNK2"/>
<feature type="non-terminal residue" evidence="2">
    <location>
        <position position="83"/>
    </location>
</feature>
<proteinExistence type="predicted"/>
<accession>A0A699VNK2</accession>
<evidence type="ECO:0000313" key="2">
    <source>
        <dbReference type="EMBL" id="GFD34631.1"/>
    </source>
</evidence>
<evidence type="ECO:0000256" key="1">
    <source>
        <dbReference type="SAM" id="MobiDB-lite"/>
    </source>
</evidence>
<dbReference type="EMBL" id="BKCJ011448888">
    <property type="protein sequence ID" value="GFD34631.1"/>
    <property type="molecule type" value="Genomic_DNA"/>
</dbReference>
<reference evidence="2" key="1">
    <citation type="journal article" date="2019" name="Sci. Rep.">
        <title>Draft genome of Tanacetum cinerariifolium, the natural source of mosquito coil.</title>
        <authorList>
            <person name="Yamashiro T."/>
            <person name="Shiraishi A."/>
            <person name="Satake H."/>
            <person name="Nakayama K."/>
        </authorList>
    </citation>
    <scope>NUCLEOTIDE SEQUENCE</scope>
</reference>
<sequence>AGSGMGRIGGDAGSGGDGICGNEDDNRVSGDGGGIGIAKNLPASSLLKNNSGMYPGESAVGKAATGSGCSSPGKTSSSGGIYS</sequence>
<feature type="compositionally biased region" description="Gly residues" evidence="1">
    <location>
        <begin position="1"/>
        <end position="19"/>
    </location>
</feature>
<feature type="compositionally biased region" description="Polar residues" evidence="1">
    <location>
        <begin position="42"/>
        <end position="52"/>
    </location>
</feature>
<name>A0A699VNK2_TANCI</name>
<gene>
    <name evidence="2" type="ORF">Tci_906600</name>
</gene>
<organism evidence="2">
    <name type="scientific">Tanacetum cinerariifolium</name>
    <name type="common">Dalmatian daisy</name>
    <name type="synonym">Chrysanthemum cinerariifolium</name>
    <dbReference type="NCBI Taxonomy" id="118510"/>
    <lineage>
        <taxon>Eukaryota</taxon>
        <taxon>Viridiplantae</taxon>
        <taxon>Streptophyta</taxon>
        <taxon>Embryophyta</taxon>
        <taxon>Tracheophyta</taxon>
        <taxon>Spermatophyta</taxon>
        <taxon>Magnoliopsida</taxon>
        <taxon>eudicotyledons</taxon>
        <taxon>Gunneridae</taxon>
        <taxon>Pentapetalae</taxon>
        <taxon>asterids</taxon>
        <taxon>campanulids</taxon>
        <taxon>Asterales</taxon>
        <taxon>Asteraceae</taxon>
        <taxon>Asteroideae</taxon>
        <taxon>Anthemideae</taxon>
        <taxon>Anthemidinae</taxon>
        <taxon>Tanacetum</taxon>
    </lineage>
</organism>
<feature type="region of interest" description="Disordered" evidence="1">
    <location>
        <begin position="1"/>
        <end position="83"/>
    </location>
</feature>
<feature type="non-terminal residue" evidence="2">
    <location>
        <position position="1"/>
    </location>
</feature>
<feature type="compositionally biased region" description="Low complexity" evidence="1">
    <location>
        <begin position="66"/>
        <end position="83"/>
    </location>
</feature>
<protein>
    <submittedName>
        <fullName evidence="2">Uncharacterized protein</fullName>
    </submittedName>
</protein>